<protein>
    <submittedName>
        <fullName evidence="2">Uncharacterized protein</fullName>
    </submittedName>
</protein>
<sequence length="97" mass="11304">MEVVTIINLTSLIVLELINRKIYSHIKRYFPEHWSKFSEEKMGVRRTLSRPIAIRDAIVSGSFEGEHSALLYHYAKIQKYVAVWAAISILIAFIWLL</sequence>
<keyword evidence="1" id="KW-1133">Transmembrane helix</keyword>
<evidence type="ECO:0000256" key="1">
    <source>
        <dbReference type="SAM" id="Phobius"/>
    </source>
</evidence>
<keyword evidence="1" id="KW-0472">Membrane</keyword>
<dbReference type="RefSeq" id="WP_220105591.1">
    <property type="nucleotide sequence ID" value="NZ_JAHZSS010000039.1"/>
</dbReference>
<name>A0ABS7EKT9_9GAMM</name>
<feature type="transmembrane region" description="Helical" evidence="1">
    <location>
        <begin position="80"/>
        <end position="96"/>
    </location>
</feature>
<keyword evidence="1" id="KW-0812">Transmembrane</keyword>
<reference evidence="2" key="1">
    <citation type="submission" date="2021-07" db="EMBL/GenBank/DDBJ databases">
        <title>Neiella marina sp. nov., isolated from the intestinal content of sea cucumber Apostichopus japonicus.</title>
        <authorList>
            <person name="Bai X."/>
        </authorList>
    </citation>
    <scope>NUCLEOTIDE SEQUENCE</scope>
    <source>
        <strain evidence="2">126</strain>
    </source>
</reference>
<dbReference type="Proteomes" id="UP001166251">
    <property type="component" value="Unassembled WGS sequence"/>
</dbReference>
<gene>
    <name evidence="2" type="ORF">K0504_18220</name>
</gene>
<keyword evidence="3" id="KW-1185">Reference proteome</keyword>
<accession>A0ABS7EKT9</accession>
<dbReference type="EMBL" id="JAHZSS010000039">
    <property type="protein sequence ID" value="MBW8192969.1"/>
    <property type="molecule type" value="Genomic_DNA"/>
</dbReference>
<organism evidence="2 3">
    <name type="scientific">Neiella holothuriorum</name>
    <dbReference type="NCBI Taxonomy" id="2870530"/>
    <lineage>
        <taxon>Bacteria</taxon>
        <taxon>Pseudomonadati</taxon>
        <taxon>Pseudomonadota</taxon>
        <taxon>Gammaproteobacteria</taxon>
        <taxon>Alteromonadales</taxon>
        <taxon>Echinimonadaceae</taxon>
        <taxon>Neiella</taxon>
    </lineage>
</organism>
<comment type="caution">
    <text evidence="2">The sequence shown here is derived from an EMBL/GenBank/DDBJ whole genome shotgun (WGS) entry which is preliminary data.</text>
</comment>
<evidence type="ECO:0000313" key="3">
    <source>
        <dbReference type="Proteomes" id="UP001166251"/>
    </source>
</evidence>
<proteinExistence type="predicted"/>
<evidence type="ECO:0000313" key="2">
    <source>
        <dbReference type="EMBL" id="MBW8192969.1"/>
    </source>
</evidence>